<comment type="caution">
    <text evidence="3">The sequence shown here is derived from an EMBL/GenBank/DDBJ whole genome shotgun (WGS) entry which is preliminary data.</text>
</comment>
<dbReference type="Proteomes" id="UP001151760">
    <property type="component" value="Unassembled WGS sequence"/>
</dbReference>
<evidence type="ECO:0000259" key="2">
    <source>
        <dbReference type="PROSITE" id="PS50994"/>
    </source>
</evidence>
<dbReference type="InterPro" id="IPR039537">
    <property type="entry name" value="Retrotran_Ty1/copia-like"/>
</dbReference>
<evidence type="ECO:0000313" key="3">
    <source>
        <dbReference type="EMBL" id="GJT95603.1"/>
    </source>
</evidence>
<feature type="domain" description="Integrase catalytic" evidence="2">
    <location>
        <begin position="1"/>
        <end position="141"/>
    </location>
</feature>
<name>A0ABQ5I8A3_9ASTR</name>
<dbReference type="PANTHER" id="PTHR42648:SF32">
    <property type="entry name" value="RIBONUCLEASE H-LIKE DOMAIN, GAG-PRE-INTEGRASE DOMAIN PROTEIN-RELATED"/>
    <property type="match status" value="1"/>
</dbReference>
<reference evidence="3" key="1">
    <citation type="journal article" date="2022" name="Int. J. Mol. Sci.">
        <title>Draft Genome of Tanacetum Coccineum: Genomic Comparison of Closely Related Tanacetum-Family Plants.</title>
        <authorList>
            <person name="Yamashiro T."/>
            <person name="Shiraishi A."/>
            <person name="Nakayama K."/>
            <person name="Satake H."/>
        </authorList>
    </citation>
    <scope>NUCLEOTIDE SEQUENCE</scope>
</reference>
<evidence type="ECO:0000256" key="1">
    <source>
        <dbReference type="SAM" id="MobiDB-lite"/>
    </source>
</evidence>
<dbReference type="EMBL" id="BQNB010020405">
    <property type="protein sequence ID" value="GJT95603.1"/>
    <property type="molecule type" value="Genomic_DNA"/>
</dbReference>
<gene>
    <name evidence="3" type="ORF">Tco_1091121</name>
</gene>
<dbReference type="InterPro" id="IPR036397">
    <property type="entry name" value="RNaseH_sf"/>
</dbReference>
<feature type="compositionally biased region" description="Basic and acidic residues" evidence="1">
    <location>
        <begin position="151"/>
        <end position="160"/>
    </location>
</feature>
<organism evidence="3 4">
    <name type="scientific">Tanacetum coccineum</name>
    <dbReference type="NCBI Taxonomy" id="301880"/>
    <lineage>
        <taxon>Eukaryota</taxon>
        <taxon>Viridiplantae</taxon>
        <taxon>Streptophyta</taxon>
        <taxon>Embryophyta</taxon>
        <taxon>Tracheophyta</taxon>
        <taxon>Spermatophyta</taxon>
        <taxon>Magnoliopsida</taxon>
        <taxon>eudicotyledons</taxon>
        <taxon>Gunneridae</taxon>
        <taxon>Pentapetalae</taxon>
        <taxon>asterids</taxon>
        <taxon>campanulids</taxon>
        <taxon>Asterales</taxon>
        <taxon>Asteraceae</taxon>
        <taxon>Asteroideae</taxon>
        <taxon>Anthemideae</taxon>
        <taxon>Anthemidinae</taxon>
        <taxon>Tanacetum</taxon>
    </lineage>
</organism>
<proteinExistence type="predicted"/>
<keyword evidence="4" id="KW-1185">Reference proteome</keyword>
<dbReference type="InterPro" id="IPR001584">
    <property type="entry name" value="Integrase_cat-core"/>
</dbReference>
<dbReference type="InterPro" id="IPR012337">
    <property type="entry name" value="RNaseH-like_sf"/>
</dbReference>
<dbReference type="PANTHER" id="PTHR42648">
    <property type="entry name" value="TRANSPOSASE, PUTATIVE-RELATED"/>
    <property type="match status" value="1"/>
</dbReference>
<dbReference type="PROSITE" id="PS50994">
    <property type="entry name" value="INTEGRASE"/>
    <property type="match status" value="1"/>
</dbReference>
<feature type="compositionally biased region" description="Acidic residues" evidence="1">
    <location>
        <begin position="161"/>
        <end position="171"/>
    </location>
</feature>
<reference evidence="3" key="2">
    <citation type="submission" date="2022-01" db="EMBL/GenBank/DDBJ databases">
        <authorList>
            <person name="Yamashiro T."/>
            <person name="Shiraishi A."/>
            <person name="Satake H."/>
            <person name="Nakayama K."/>
        </authorList>
    </citation>
    <scope>NUCLEOTIDE SEQUENCE</scope>
</reference>
<evidence type="ECO:0000313" key="4">
    <source>
        <dbReference type="Proteomes" id="UP001151760"/>
    </source>
</evidence>
<protein>
    <submittedName>
        <fullName evidence="3">Retrovirus-related pol polyprotein from transposon TNT 1-94</fullName>
    </submittedName>
</protein>
<dbReference type="Gene3D" id="3.30.420.10">
    <property type="entry name" value="Ribonuclease H-like superfamily/Ribonuclease H"/>
    <property type="match status" value="1"/>
</dbReference>
<accession>A0ABQ5I8A3</accession>
<sequence length="177" mass="20273">MENLNEVRVKELRNDNGTKFRNHKLEAFYDEKGISQNFSSPCTHEPNGVAERRNRTLIEATKTMLNSVNLPKQGISPDINYFYVFGCPWLKLLGYSTSKDKKWKKPIMLLSVKMKQSLNQAQRVMKSTSMKTPDDEFLIPISKISQSSSKANDHPVHNEVDDFEPADDLEPAEVHCD</sequence>
<feature type="region of interest" description="Disordered" evidence="1">
    <location>
        <begin position="142"/>
        <end position="177"/>
    </location>
</feature>
<dbReference type="SUPFAM" id="SSF53098">
    <property type="entry name" value="Ribonuclease H-like"/>
    <property type="match status" value="1"/>
</dbReference>